<evidence type="ECO:0000313" key="2">
    <source>
        <dbReference type="EMBL" id="GAB1255225.1"/>
    </source>
</evidence>
<organism evidence="2 3">
    <name type="scientific">Desulfovibrio falkowii</name>
    <dbReference type="NCBI Taxonomy" id="3136602"/>
    <lineage>
        <taxon>Bacteria</taxon>
        <taxon>Pseudomonadati</taxon>
        <taxon>Thermodesulfobacteriota</taxon>
        <taxon>Desulfovibrionia</taxon>
        <taxon>Desulfovibrionales</taxon>
        <taxon>Desulfovibrionaceae</taxon>
        <taxon>Desulfovibrio</taxon>
    </lineage>
</organism>
<dbReference type="Proteomes" id="UP001628192">
    <property type="component" value="Unassembled WGS sequence"/>
</dbReference>
<dbReference type="EMBL" id="BAAFSG010000001">
    <property type="protein sequence ID" value="GAB1255225.1"/>
    <property type="molecule type" value="Genomic_DNA"/>
</dbReference>
<gene>
    <name evidence="2" type="ORF">Defa_27120</name>
</gene>
<feature type="region of interest" description="Disordered" evidence="1">
    <location>
        <begin position="1"/>
        <end position="82"/>
    </location>
</feature>
<name>A0ABQ0EC10_9BACT</name>
<sequence>MGQKALNFSCKTKAADDVVRRSGNQQAKKEAPAAKAARPPRPQDNRLPRASPGSADLPRRGAALDPLPPARRAAKTKPGKYI</sequence>
<protein>
    <submittedName>
        <fullName evidence="2">Uncharacterized protein</fullName>
    </submittedName>
</protein>
<evidence type="ECO:0000256" key="1">
    <source>
        <dbReference type="SAM" id="MobiDB-lite"/>
    </source>
</evidence>
<evidence type="ECO:0000313" key="3">
    <source>
        <dbReference type="Proteomes" id="UP001628192"/>
    </source>
</evidence>
<comment type="caution">
    <text evidence="2">The sequence shown here is derived from an EMBL/GenBank/DDBJ whole genome shotgun (WGS) entry which is preliminary data.</text>
</comment>
<feature type="compositionally biased region" description="Basic residues" evidence="1">
    <location>
        <begin position="72"/>
        <end position="82"/>
    </location>
</feature>
<accession>A0ABQ0EC10</accession>
<reference evidence="2 3" key="1">
    <citation type="journal article" date="2025" name="Int. J. Syst. Evol. Microbiol.">
        <title>Desulfovibrio falkowii sp. nov., Porphyromonas miyakawae sp. nov., Mediterraneibacter flintii sp. nov. and Owariibacterium komagatae gen. nov., sp. nov., isolated from human faeces.</title>
        <authorList>
            <person name="Hamaguchi T."/>
            <person name="Ohara M."/>
            <person name="Hisatomi A."/>
            <person name="Sekiguchi K."/>
            <person name="Takeda J.I."/>
            <person name="Ueyama J."/>
            <person name="Ito M."/>
            <person name="Nishiwaki H."/>
            <person name="Ogi T."/>
            <person name="Hirayama M."/>
            <person name="Ohkuma M."/>
            <person name="Sakamoto M."/>
            <person name="Ohno K."/>
        </authorList>
    </citation>
    <scope>NUCLEOTIDE SEQUENCE [LARGE SCALE GENOMIC DNA]</scope>
    <source>
        <strain evidence="2 3">13CB8C</strain>
    </source>
</reference>
<keyword evidence="3" id="KW-1185">Reference proteome</keyword>
<proteinExistence type="predicted"/>